<dbReference type="HOGENOM" id="CLU_015661_0_0_2"/>
<dbReference type="Pfam" id="PF05787">
    <property type="entry name" value="PhoX"/>
    <property type="match status" value="1"/>
</dbReference>
<evidence type="ECO:0008006" key="3">
    <source>
        <dbReference type="Google" id="ProtNLM"/>
    </source>
</evidence>
<dbReference type="AlphaFoldDB" id="B9LMJ2"/>
<sequence length="626" mass="68642">MPNNYTRRTVVSSLAALAAASQTAGSVAGKEAEGQGHGIEQEGATLNRFATTIIGAEITGMFITEDGRFFFNVQHPDANLDGEDEPGILGAVTGVDMNQLPRDFQSVQIPEGDDDDYSDDGDGVPEPYDQRVRTALGDYQRLATGGDETDDGEELGSVYTPEGDSLTGQINPDFNGYVPSSEEPDEGYLFTNWEHRPGAMTRVHLQQNGRNGTWRVLGMENLDFSAVEGTWVNCFGTVSPWGTPLTSEENYSIPDTPVWNNPDWQYKGGVERLARHLGHERNDDGIFADKFPNPYRYGYIVELKEPESEEPIPEKRFALGRSTHENAVVMPDEKTAYTTSDGTARGFYKFVADEKGDLSSGTLYAAKATQKGPLGGDPDKVSFGIEWIELGHASDEEIEKWIAEYDDITQADYEDGENSYISEGEMDEWAAGDADDDRVAFLQCRQAAMRKGATTEFRKMEGINIRRGAEAGEDYMYVAMSNTNRTMGDDEGDIQLNGDEWGAVYRMPLESDYDISEMEPIVTGGPEANICGGCPYDANPNANDKACQSCAFNPTKDDEDQGRLKGTMNLAKSMAMSGQTSLDVENTIAEPDNIVVMDDGRVVIGEDTGNRGHENNMIWVFDPGSA</sequence>
<dbReference type="EMBL" id="CP001365">
    <property type="protein sequence ID" value="ACM56580.1"/>
    <property type="molecule type" value="Genomic_DNA"/>
</dbReference>
<keyword evidence="2" id="KW-1185">Reference proteome</keyword>
<dbReference type="PANTHER" id="PTHR35399">
    <property type="entry name" value="SLR8030 PROTEIN"/>
    <property type="match status" value="1"/>
</dbReference>
<proteinExistence type="predicted"/>
<organism evidence="1 2">
    <name type="scientific">Halorubrum lacusprofundi (strain ATCC 49239 / DSM 5036 / JCM 8891 / ACAM 34)</name>
    <dbReference type="NCBI Taxonomy" id="416348"/>
    <lineage>
        <taxon>Archaea</taxon>
        <taxon>Methanobacteriati</taxon>
        <taxon>Methanobacteriota</taxon>
        <taxon>Stenosarchaea group</taxon>
        <taxon>Halobacteria</taxon>
        <taxon>Halobacteriales</taxon>
        <taxon>Haloferacaceae</taxon>
        <taxon>Halorubrum</taxon>
    </lineage>
</organism>
<dbReference type="InterPro" id="IPR008557">
    <property type="entry name" value="PhoX"/>
</dbReference>
<name>B9LMJ2_HALLT</name>
<dbReference type="PANTHER" id="PTHR35399:SF2">
    <property type="entry name" value="DUF839 DOMAIN-CONTAINING PROTEIN"/>
    <property type="match status" value="1"/>
</dbReference>
<dbReference type="Proteomes" id="UP000000740">
    <property type="component" value="Chromosome 1"/>
</dbReference>
<dbReference type="KEGG" id="hla:Hlac_0983"/>
<gene>
    <name evidence="1" type="ordered locus">Hlac_0983</name>
</gene>
<protein>
    <recommendedName>
        <fullName evidence="3">Cell surface protein</fullName>
    </recommendedName>
</protein>
<evidence type="ECO:0000313" key="1">
    <source>
        <dbReference type="EMBL" id="ACM56580.1"/>
    </source>
</evidence>
<evidence type="ECO:0000313" key="2">
    <source>
        <dbReference type="Proteomes" id="UP000000740"/>
    </source>
</evidence>
<reference evidence="1 2" key="1">
    <citation type="journal article" date="2016" name="Stand. Genomic Sci.">
        <title>Complete genome sequence of the Antarctic Halorubrum lacusprofundi type strain ACAM 34.</title>
        <authorList>
            <person name="Anderson I.J."/>
            <person name="DasSarma P."/>
            <person name="Lucas S."/>
            <person name="Copeland A."/>
            <person name="Lapidus A."/>
            <person name="Del Rio T.G."/>
            <person name="Tice H."/>
            <person name="Dalin E."/>
            <person name="Bruce D.C."/>
            <person name="Goodwin L."/>
            <person name="Pitluck S."/>
            <person name="Sims D."/>
            <person name="Brettin T.S."/>
            <person name="Detter J.C."/>
            <person name="Han C.S."/>
            <person name="Larimer F."/>
            <person name="Hauser L."/>
            <person name="Land M."/>
            <person name="Ivanova N."/>
            <person name="Richardson P."/>
            <person name="Cavicchioli R."/>
            <person name="DasSarma S."/>
            <person name="Woese C.R."/>
            <person name="Kyrpides N.C."/>
        </authorList>
    </citation>
    <scope>NUCLEOTIDE SEQUENCE [LARGE SCALE GENOMIC DNA]</scope>
    <source>
        <strain evidence="2">ATCC 49239 / DSM 5036 / JCM 8891 / ACAM 34</strain>
    </source>
</reference>
<dbReference type="eggNOG" id="arCOG08119">
    <property type="taxonomic scope" value="Archaea"/>
</dbReference>
<accession>B9LMJ2</accession>